<evidence type="ECO:0000313" key="3">
    <source>
        <dbReference type="Proteomes" id="UP000651452"/>
    </source>
</evidence>
<reference evidence="2" key="1">
    <citation type="submission" date="2018-12" db="EMBL/GenBank/DDBJ databases">
        <authorList>
            <person name="Syme R.A."/>
            <person name="Farfan-Caceres L."/>
            <person name="Lichtenzveig J."/>
        </authorList>
    </citation>
    <scope>NUCLEOTIDE SEQUENCE</scope>
    <source>
        <strain evidence="2">Al4</strain>
    </source>
</reference>
<dbReference type="Proteomes" id="UP000651452">
    <property type="component" value="Unassembled WGS sequence"/>
</dbReference>
<gene>
    <name evidence="2" type="ORF">EKO04_011587</name>
</gene>
<keyword evidence="3" id="KW-1185">Reference proteome</keyword>
<dbReference type="AlphaFoldDB" id="A0A8H7MD72"/>
<organism evidence="2 3">
    <name type="scientific">Ascochyta lentis</name>
    <dbReference type="NCBI Taxonomy" id="205686"/>
    <lineage>
        <taxon>Eukaryota</taxon>
        <taxon>Fungi</taxon>
        <taxon>Dikarya</taxon>
        <taxon>Ascomycota</taxon>
        <taxon>Pezizomycotina</taxon>
        <taxon>Dothideomycetes</taxon>
        <taxon>Pleosporomycetidae</taxon>
        <taxon>Pleosporales</taxon>
        <taxon>Pleosporineae</taxon>
        <taxon>Didymellaceae</taxon>
        <taxon>Ascochyta</taxon>
    </lineage>
</organism>
<evidence type="ECO:0000313" key="2">
    <source>
        <dbReference type="EMBL" id="KAF9690428.1"/>
    </source>
</evidence>
<feature type="compositionally biased region" description="Acidic residues" evidence="1">
    <location>
        <begin position="35"/>
        <end position="45"/>
    </location>
</feature>
<evidence type="ECO:0000256" key="1">
    <source>
        <dbReference type="SAM" id="MobiDB-lite"/>
    </source>
</evidence>
<reference evidence="2" key="2">
    <citation type="submission" date="2020-09" db="EMBL/GenBank/DDBJ databases">
        <title>Reference genome assembly for Australian Ascochyta lentis isolate Al4.</title>
        <authorList>
            <person name="Lee R.C."/>
            <person name="Farfan-Caceres L.M."/>
            <person name="Debler J.W."/>
            <person name="Williams A.H."/>
            <person name="Henares B.M."/>
        </authorList>
    </citation>
    <scope>NUCLEOTIDE SEQUENCE</scope>
    <source>
        <strain evidence="2">Al4</strain>
    </source>
</reference>
<proteinExistence type="predicted"/>
<protein>
    <submittedName>
        <fullName evidence="2">Uncharacterized protein</fullName>
    </submittedName>
</protein>
<accession>A0A8H7MD72</accession>
<feature type="region of interest" description="Disordered" evidence="1">
    <location>
        <begin position="1"/>
        <end position="53"/>
    </location>
</feature>
<dbReference type="EMBL" id="RZGK01000024">
    <property type="protein sequence ID" value="KAF9690428.1"/>
    <property type="molecule type" value="Genomic_DNA"/>
</dbReference>
<comment type="caution">
    <text evidence="2">The sequence shown here is derived from an EMBL/GenBank/DDBJ whole genome shotgun (WGS) entry which is preliminary data.</text>
</comment>
<sequence length="161" mass="17938">MVAFDADMPPASDVDIFQSYDTQPPPHNTDISEAKEDEEEEEEAGDATYHSSEDSIEALEWPDTYYFDFDADAGGEQTTIRQLHLLQVQLLERNDTKSDQLDLPAQLDMPGEWDGLVELPLDESVASNTDIVSLECVQELLGLTRTLSCSIGYLSLCFLLS</sequence>
<name>A0A8H7MD72_9PLEO</name>